<sequence length="155" mass="17204">MAQANKRIMSELSQATTSPLPGTTVTLPDEANVHLWLVSLAAPSTSIYSPGVFNIEVSLPKDYPFKPPVLSFKTKIYHPNVSNDDKGSICLGMLRSDQWKPPNKIVDVLKLVKTILEEPQPDDAVEAGIADQYKRDYKGFEKVAREWVGKYAKAT</sequence>
<evidence type="ECO:0000256" key="1">
    <source>
        <dbReference type="ARBA" id="ARBA00012486"/>
    </source>
</evidence>
<dbReference type="PANTHER" id="PTHR24067">
    <property type="entry name" value="UBIQUITIN-CONJUGATING ENZYME E2"/>
    <property type="match status" value="1"/>
</dbReference>
<name>A0A6A6GLG6_9PEZI</name>
<dbReference type="EC" id="2.3.2.23" evidence="1"/>
<keyword evidence="9" id="KW-1185">Reference proteome</keyword>
<evidence type="ECO:0000313" key="9">
    <source>
        <dbReference type="Proteomes" id="UP000799538"/>
    </source>
</evidence>
<keyword evidence="4" id="KW-0833">Ubl conjugation pathway</keyword>
<dbReference type="OrthoDB" id="9978460at2759"/>
<feature type="domain" description="UBC core" evidence="7">
    <location>
        <begin position="3"/>
        <end position="153"/>
    </location>
</feature>
<reference evidence="9" key="1">
    <citation type="journal article" date="2020" name="Stud. Mycol.">
        <title>101 Dothideomycetes genomes: A test case for predicting lifestyles and emergence of pathogens.</title>
        <authorList>
            <person name="Haridas S."/>
            <person name="Albert R."/>
            <person name="Binder M."/>
            <person name="Bloem J."/>
            <person name="LaButti K."/>
            <person name="Salamov A."/>
            <person name="Andreopoulos B."/>
            <person name="Baker S."/>
            <person name="Barry K."/>
            <person name="Bills G."/>
            <person name="Bluhm B."/>
            <person name="Cannon C."/>
            <person name="Castanera R."/>
            <person name="Culley D."/>
            <person name="Daum C."/>
            <person name="Ezra D."/>
            <person name="Gonzalez J."/>
            <person name="Henrissat B."/>
            <person name="Kuo A."/>
            <person name="Liang C."/>
            <person name="Lipzen A."/>
            <person name="Lutzoni F."/>
            <person name="Magnuson J."/>
            <person name="Mondo S."/>
            <person name="Nolan M."/>
            <person name="Ohm R."/>
            <person name="Pangilinan J."/>
            <person name="Park H.-J."/>
            <person name="Ramirez L."/>
            <person name="Alfaro M."/>
            <person name="Sun H."/>
            <person name="Tritt A."/>
            <person name="Yoshinaga Y."/>
            <person name="Zwiers L.-H."/>
            <person name="Turgeon B."/>
            <person name="Goodwin S."/>
            <person name="Spatafora J."/>
            <person name="Crous P."/>
            <person name="Grigoriev I."/>
        </authorList>
    </citation>
    <scope>NUCLEOTIDE SEQUENCE [LARGE SCALE GENOMIC DNA]</scope>
    <source>
        <strain evidence="9">CECT 20119</strain>
    </source>
</reference>
<protein>
    <recommendedName>
        <fullName evidence="1">E2 ubiquitin-conjugating enzyme</fullName>
        <ecNumber evidence="1">2.3.2.23</ecNumber>
    </recommendedName>
</protein>
<dbReference type="Proteomes" id="UP000799538">
    <property type="component" value="Unassembled WGS sequence"/>
</dbReference>
<feature type="compositionally biased region" description="Polar residues" evidence="6">
    <location>
        <begin position="11"/>
        <end position="23"/>
    </location>
</feature>
<evidence type="ECO:0000256" key="6">
    <source>
        <dbReference type="SAM" id="MobiDB-lite"/>
    </source>
</evidence>
<feature type="region of interest" description="Disordered" evidence="6">
    <location>
        <begin position="1"/>
        <end position="23"/>
    </location>
</feature>
<keyword evidence="3" id="KW-0547">Nucleotide-binding</keyword>
<dbReference type="InterPro" id="IPR000608">
    <property type="entry name" value="UBC"/>
</dbReference>
<dbReference type="GO" id="GO:0005524">
    <property type="term" value="F:ATP binding"/>
    <property type="evidence" value="ECO:0007669"/>
    <property type="project" value="UniProtKB-KW"/>
</dbReference>
<evidence type="ECO:0000256" key="3">
    <source>
        <dbReference type="ARBA" id="ARBA00022741"/>
    </source>
</evidence>
<dbReference type="Pfam" id="PF00179">
    <property type="entry name" value="UQ_con"/>
    <property type="match status" value="1"/>
</dbReference>
<dbReference type="Gene3D" id="3.10.110.10">
    <property type="entry name" value="Ubiquitin Conjugating Enzyme"/>
    <property type="match status" value="1"/>
</dbReference>
<proteinExistence type="predicted"/>
<dbReference type="PROSITE" id="PS50127">
    <property type="entry name" value="UBC_2"/>
    <property type="match status" value="1"/>
</dbReference>
<evidence type="ECO:0000256" key="5">
    <source>
        <dbReference type="ARBA" id="ARBA00022840"/>
    </source>
</evidence>
<dbReference type="InterPro" id="IPR016135">
    <property type="entry name" value="UBQ-conjugating_enzyme/RWD"/>
</dbReference>
<evidence type="ECO:0000313" key="8">
    <source>
        <dbReference type="EMBL" id="KAF2226409.1"/>
    </source>
</evidence>
<dbReference type="SUPFAM" id="SSF54495">
    <property type="entry name" value="UBC-like"/>
    <property type="match status" value="1"/>
</dbReference>
<dbReference type="FunFam" id="3.10.110.10:FF:000060">
    <property type="entry name" value="Ubiquitin conjugating enzyme (UbcB)"/>
    <property type="match status" value="1"/>
</dbReference>
<gene>
    <name evidence="8" type="ORF">BDZ85DRAFT_256121</name>
</gene>
<organism evidence="8 9">
    <name type="scientific">Elsinoe ampelina</name>
    <dbReference type="NCBI Taxonomy" id="302913"/>
    <lineage>
        <taxon>Eukaryota</taxon>
        <taxon>Fungi</taxon>
        <taxon>Dikarya</taxon>
        <taxon>Ascomycota</taxon>
        <taxon>Pezizomycotina</taxon>
        <taxon>Dothideomycetes</taxon>
        <taxon>Dothideomycetidae</taxon>
        <taxon>Myriangiales</taxon>
        <taxon>Elsinoaceae</taxon>
        <taxon>Elsinoe</taxon>
    </lineage>
</organism>
<dbReference type="SMART" id="SM00212">
    <property type="entry name" value="UBCc"/>
    <property type="match status" value="1"/>
</dbReference>
<dbReference type="AlphaFoldDB" id="A0A6A6GLG6"/>
<evidence type="ECO:0000259" key="7">
    <source>
        <dbReference type="PROSITE" id="PS50127"/>
    </source>
</evidence>
<accession>A0A6A6GLG6</accession>
<dbReference type="EMBL" id="ML992502">
    <property type="protein sequence ID" value="KAF2226409.1"/>
    <property type="molecule type" value="Genomic_DNA"/>
</dbReference>
<dbReference type="GO" id="GO:0061631">
    <property type="term" value="F:ubiquitin conjugating enzyme activity"/>
    <property type="evidence" value="ECO:0007669"/>
    <property type="project" value="UniProtKB-EC"/>
</dbReference>
<dbReference type="InterPro" id="IPR050113">
    <property type="entry name" value="Ub_conjugating_enzyme"/>
</dbReference>
<evidence type="ECO:0000256" key="4">
    <source>
        <dbReference type="ARBA" id="ARBA00022786"/>
    </source>
</evidence>
<evidence type="ECO:0000256" key="2">
    <source>
        <dbReference type="ARBA" id="ARBA00022679"/>
    </source>
</evidence>
<keyword evidence="2" id="KW-0808">Transferase</keyword>
<keyword evidence="5" id="KW-0067">ATP-binding</keyword>